<dbReference type="PANTHER" id="PTHR32507">
    <property type="entry name" value="NA(+)/H(+) ANTIPORTER 1"/>
    <property type="match status" value="1"/>
</dbReference>
<keyword evidence="7" id="KW-0406">Ion transport</keyword>
<feature type="domain" description="Cation/H+ exchanger transmembrane" evidence="10">
    <location>
        <begin position="24"/>
        <end position="270"/>
    </location>
</feature>
<keyword evidence="4" id="KW-1003">Cell membrane</keyword>
<dbReference type="InterPro" id="IPR038770">
    <property type="entry name" value="Na+/solute_symporter_sf"/>
</dbReference>
<gene>
    <name evidence="11" type="ordered locus">Rahaq_1986</name>
</gene>
<evidence type="ECO:0000256" key="8">
    <source>
        <dbReference type="ARBA" id="ARBA00023136"/>
    </source>
</evidence>
<dbReference type="InterPro" id="IPR006153">
    <property type="entry name" value="Cation/H_exchanger_TM"/>
</dbReference>
<dbReference type="EMBL" id="CP002505">
    <property type="protein sequence ID" value="ADW73601.1"/>
    <property type="molecule type" value="Genomic_DNA"/>
</dbReference>
<dbReference type="RefSeq" id="WP_013575303.1">
    <property type="nucleotide sequence ID" value="NC_015061.1"/>
</dbReference>
<dbReference type="KEGG" id="rah:Rahaq_1986"/>
<organism evidence="11 12">
    <name type="scientific">Rahnella sp. (strain Y9602)</name>
    <dbReference type="NCBI Taxonomy" id="2703885"/>
    <lineage>
        <taxon>Bacteria</taxon>
        <taxon>Pseudomonadati</taxon>
        <taxon>Pseudomonadota</taxon>
        <taxon>Gammaproteobacteria</taxon>
        <taxon>Enterobacterales</taxon>
        <taxon>Yersiniaceae</taxon>
        <taxon>Rahnella</taxon>
    </lineage>
</organism>
<dbReference type="GeneID" id="95417398"/>
<keyword evidence="5 9" id="KW-0812">Transmembrane</keyword>
<dbReference type="OrthoDB" id="9810860at2"/>
<evidence type="ECO:0000256" key="5">
    <source>
        <dbReference type="ARBA" id="ARBA00022692"/>
    </source>
</evidence>
<dbReference type="eggNOG" id="COG0025">
    <property type="taxonomic scope" value="Bacteria"/>
</dbReference>
<name>A0A0H3F8R2_RAHSY</name>
<sequence>MGFLGWTAAVGGLLLIMSLASGWISRGPVTTFGLYLAAGIVCGPWVLDLLHIDLVAYSTLTAHFTEIAMAASLFITGLKLRLPFRAQSWRVGVLLAFPAMLLTVLCVAAIAHYITGISWPLALALGAIIAPTDPVLASMIAVNDANDDDGLRVALSSEAGMNDGSALPILMLALMLFTAHEGLSSQELWHWAWRDVIWALLGGLAIGFAMGKLVGLSATRFHSRQRTVAPSDFLALSLIALSYAAAQSLDASGFLAAFAAGVGLRSAEVRVVSLHPPEDLTDGSRPPPAEGMVNPHQRHSMQAEMPRNSIGLMVGDALSFGDTIERIFAAGIVMVLGITLAEHWEPMGLLIAALLFIVIRPLAVYITTIGVHVPKGRRLMIGWFGIRGIGSMNYIAYAWTHGLHGADANYMTNIAFTVIVTSVVIHGITVSPVLHWRQARQEAAQEEREAREKSQEEKA</sequence>
<protein>
    <submittedName>
        <fullName evidence="11">Sodium/hydrogen exchanger</fullName>
    </submittedName>
</protein>
<evidence type="ECO:0000259" key="10">
    <source>
        <dbReference type="Pfam" id="PF00999"/>
    </source>
</evidence>
<evidence type="ECO:0000313" key="12">
    <source>
        <dbReference type="Proteomes" id="UP000007257"/>
    </source>
</evidence>
<evidence type="ECO:0000256" key="2">
    <source>
        <dbReference type="ARBA" id="ARBA00022448"/>
    </source>
</evidence>
<dbReference type="GO" id="GO:1902600">
    <property type="term" value="P:proton transmembrane transport"/>
    <property type="evidence" value="ECO:0007669"/>
    <property type="project" value="InterPro"/>
</dbReference>
<feature type="transmembrane region" description="Helical" evidence="9">
    <location>
        <begin position="347"/>
        <end position="367"/>
    </location>
</feature>
<dbReference type="Gene3D" id="1.20.1530.20">
    <property type="match status" value="1"/>
</dbReference>
<evidence type="ECO:0000256" key="4">
    <source>
        <dbReference type="ARBA" id="ARBA00022475"/>
    </source>
</evidence>
<keyword evidence="2" id="KW-0813">Transport</keyword>
<dbReference type="Proteomes" id="UP000007257">
    <property type="component" value="Chromosome"/>
</dbReference>
<proteinExistence type="predicted"/>
<feature type="transmembrane region" description="Helical" evidence="9">
    <location>
        <begin position="6"/>
        <end position="25"/>
    </location>
</feature>
<feature type="transmembrane region" description="Helical" evidence="9">
    <location>
        <begin position="196"/>
        <end position="216"/>
    </location>
</feature>
<evidence type="ECO:0000256" key="6">
    <source>
        <dbReference type="ARBA" id="ARBA00022989"/>
    </source>
</evidence>
<feature type="transmembrane region" description="Helical" evidence="9">
    <location>
        <begin position="92"/>
        <end position="115"/>
    </location>
</feature>
<accession>A0A0H3F8R2</accession>
<evidence type="ECO:0000256" key="7">
    <source>
        <dbReference type="ARBA" id="ARBA00023065"/>
    </source>
</evidence>
<evidence type="ECO:0000256" key="1">
    <source>
        <dbReference type="ARBA" id="ARBA00004651"/>
    </source>
</evidence>
<feature type="transmembrane region" description="Helical" evidence="9">
    <location>
        <begin position="32"/>
        <end position="54"/>
    </location>
</feature>
<keyword evidence="8 9" id="KW-0472">Membrane</keyword>
<feature type="transmembrane region" description="Helical" evidence="9">
    <location>
        <begin position="60"/>
        <end position="80"/>
    </location>
</feature>
<dbReference type="GO" id="GO:0005886">
    <property type="term" value="C:plasma membrane"/>
    <property type="evidence" value="ECO:0007669"/>
    <property type="project" value="UniProtKB-SubCell"/>
</dbReference>
<keyword evidence="6 9" id="KW-1133">Transmembrane helix</keyword>
<dbReference type="GO" id="GO:0015297">
    <property type="term" value="F:antiporter activity"/>
    <property type="evidence" value="ECO:0007669"/>
    <property type="project" value="UniProtKB-KW"/>
</dbReference>
<evidence type="ECO:0000256" key="9">
    <source>
        <dbReference type="SAM" id="Phobius"/>
    </source>
</evidence>
<feature type="domain" description="Cation/H+ exchanger transmembrane" evidence="10">
    <location>
        <begin position="326"/>
        <end position="436"/>
    </location>
</feature>
<dbReference type="PANTHER" id="PTHR32507:SF8">
    <property type="entry name" value="CNH1P"/>
    <property type="match status" value="1"/>
</dbReference>
<feature type="transmembrane region" description="Helical" evidence="9">
    <location>
        <begin position="121"/>
        <end position="143"/>
    </location>
</feature>
<reference evidence="12" key="1">
    <citation type="submission" date="2011-01" db="EMBL/GenBank/DDBJ databases">
        <title>Complete sequence of chromosome of Rahnella sp. Y9602.</title>
        <authorList>
            <consortium name="US DOE Joint Genome Institute"/>
            <person name="Lucas S."/>
            <person name="Copeland A."/>
            <person name="Lapidus A."/>
            <person name="Cheng J.-F."/>
            <person name="Goodwin L."/>
            <person name="Pitluck S."/>
            <person name="Lu M."/>
            <person name="Detter J.C."/>
            <person name="Han C."/>
            <person name="Tapia R."/>
            <person name="Land M."/>
            <person name="Hauser L."/>
            <person name="Kyrpides N."/>
            <person name="Ivanova N."/>
            <person name="Ovchinnikova G."/>
            <person name="Pagani I."/>
            <person name="Sobecky P.A."/>
            <person name="Martinez R.J."/>
            <person name="Woyke T."/>
        </authorList>
    </citation>
    <scope>NUCLEOTIDE SEQUENCE [LARGE SCALE GENOMIC DNA]</scope>
    <source>
        <strain evidence="12">Y9602</strain>
    </source>
</reference>
<evidence type="ECO:0000256" key="3">
    <source>
        <dbReference type="ARBA" id="ARBA00022449"/>
    </source>
</evidence>
<dbReference type="HOGENOM" id="CLU_008635_6_1_6"/>
<comment type="subcellular location">
    <subcellularLocation>
        <location evidence="1">Cell membrane</location>
        <topology evidence="1">Multi-pass membrane protein</topology>
    </subcellularLocation>
</comment>
<keyword evidence="3" id="KW-0050">Antiport</keyword>
<reference evidence="11 12" key="2">
    <citation type="journal article" date="2012" name="J. Bacteriol.">
        <title>Complete Genome Sequence of Rahnella sp. Strain Y9602, a Gammaproteobacterium Isolate from Metal- and Radionuclide-Contaminated Soil.</title>
        <authorList>
            <person name="Martinez R.J."/>
            <person name="Bruce D."/>
            <person name="Detter C."/>
            <person name="Goodwin L.A."/>
            <person name="Han J."/>
            <person name="Han C.S."/>
            <person name="Held B."/>
            <person name="Land M.L."/>
            <person name="Mikhailova N."/>
            <person name="Nolan M."/>
            <person name="Pennacchio L."/>
            <person name="Pitluck S."/>
            <person name="Tapia R."/>
            <person name="Woyke T."/>
            <person name="Sobecky P.A."/>
        </authorList>
    </citation>
    <scope>NUCLEOTIDE SEQUENCE [LARGE SCALE GENOMIC DNA]</scope>
    <source>
        <strain evidence="11 12">Y9602</strain>
    </source>
</reference>
<feature type="transmembrane region" description="Helical" evidence="9">
    <location>
        <begin position="379"/>
        <end position="399"/>
    </location>
</feature>
<feature type="transmembrane region" description="Helical" evidence="9">
    <location>
        <begin position="411"/>
        <end position="434"/>
    </location>
</feature>
<dbReference type="Pfam" id="PF00999">
    <property type="entry name" value="Na_H_Exchanger"/>
    <property type="match status" value="2"/>
</dbReference>
<dbReference type="AlphaFoldDB" id="A0A0H3F8R2"/>
<feature type="transmembrane region" description="Helical" evidence="9">
    <location>
        <begin position="323"/>
        <end position="341"/>
    </location>
</feature>
<evidence type="ECO:0000313" key="11">
    <source>
        <dbReference type="EMBL" id="ADW73601.1"/>
    </source>
</evidence>